<dbReference type="PANTHER" id="PTHR31293:SF12">
    <property type="entry name" value="RNI-LIKE SUPERFAMILY PROTEIN"/>
    <property type="match status" value="1"/>
</dbReference>
<proteinExistence type="predicted"/>
<dbReference type="InterPro" id="IPR036047">
    <property type="entry name" value="F-box-like_dom_sf"/>
</dbReference>
<dbReference type="EMBL" id="LXQA010030060">
    <property type="protein sequence ID" value="MCH95536.1"/>
    <property type="molecule type" value="Genomic_DNA"/>
</dbReference>
<gene>
    <name evidence="2" type="ORF">A2U01_0016515</name>
</gene>
<dbReference type="Gene3D" id="1.20.1280.50">
    <property type="match status" value="1"/>
</dbReference>
<keyword evidence="3" id="KW-1185">Reference proteome</keyword>
<dbReference type="PANTHER" id="PTHR31293">
    <property type="entry name" value="RNI-LIKE SUPERFAMILY PROTEIN"/>
    <property type="match status" value="1"/>
</dbReference>
<dbReference type="SUPFAM" id="SSF81383">
    <property type="entry name" value="F-box domain"/>
    <property type="match status" value="1"/>
</dbReference>
<protein>
    <submittedName>
        <fullName evidence="2">F-box/FBD/LRR-repeat protein</fullName>
    </submittedName>
</protein>
<feature type="domain" description="F-box" evidence="1">
    <location>
        <begin position="6"/>
        <end position="41"/>
    </location>
</feature>
<accession>A0A392N6W6</accession>
<dbReference type="Pfam" id="PF00646">
    <property type="entry name" value="F-box"/>
    <property type="match status" value="1"/>
</dbReference>
<evidence type="ECO:0000313" key="3">
    <source>
        <dbReference type="Proteomes" id="UP000265520"/>
    </source>
</evidence>
<dbReference type="InterPro" id="IPR055294">
    <property type="entry name" value="FBL60-like"/>
</dbReference>
<dbReference type="Proteomes" id="UP000265520">
    <property type="component" value="Unassembled WGS sequence"/>
</dbReference>
<dbReference type="AlphaFoldDB" id="A0A392N6W6"/>
<evidence type="ECO:0000313" key="2">
    <source>
        <dbReference type="EMBL" id="MCH95536.1"/>
    </source>
</evidence>
<feature type="non-terminal residue" evidence="2">
    <location>
        <position position="49"/>
    </location>
</feature>
<evidence type="ECO:0000259" key="1">
    <source>
        <dbReference type="Pfam" id="PF00646"/>
    </source>
</evidence>
<comment type="caution">
    <text evidence="2">The sequence shown here is derived from an EMBL/GenBank/DDBJ whole genome shotgun (WGS) entry which is preliminary data.</text>
</comment>
<sequence>MMNINDFQDEILTHILRFLPFKQAFRTTTVLSKRWRPLPRSLAVLHIDD</sequence>
<name>A0A392N6W6_9FABA</name>
<reference evidence="2 3" key="1">
    <citation type="journal article" date="2018" name="Front. Plant Sci.">
        <title>Red Clover (Trifolium pratense) and Zigzag Clover (T. medium) - A Picture of Genomic Similarities and Differences.</title>
        <authorList>
            <person name="Dluhosova J."/>
            <person name="Istvanek J."/>
            <person name="Nedelnik J."/>
            <person name="Repkova J."/>
        </authorList>
    </citation>
    <scope>NUCLEOTIDE SEQUENCE [LARGE SCALE GENOMIC DNA]</scope>
    <source>
        <strain evidence="3">cv. 10/8</strain>
        <tissue evidence="2">Leaf</tissue>
    </source>
</reference>
<organism evidence="2 3">
    <name type="scientific">Trifolium medium</name>
    <dbReference type="NCBI Taxonomy" id="97028"/>
    <lineage>
        <taxon>Eukaryota</taxon>
        <taxon>Viridiplantae</taxon>
        <taxon>Streptophyta</taxon>
        <taxon>Embryophyta</taxon>
        <taxon>Tracheophyta</taxon>
        <taxon>Spermatophyta</taxon>
        <taxon>Magnoliopsida</taxon>
        <taxon>eudicotyledons</taxon>
        <taxon>Gunneridae</taxon>
        <taxon>Pentapetalae</taxon>
        <taxon>rosids</taxon>
        <taxon>fabids</taxon>
        <taxon>Fabales</taxon>
        <taxon>Fabaceae</taxon>
        <taxon>Papilionoideae</taxon>
        <taxon>50 kb inversion clade</taxon>
        <taxon>NPAAA clade</taxon>
        <taxon>Hologalegina</taxon>
        <taxon>IRL clade</taxon>
        <taxon>Trifolieae</taxon>
        <taxon>Trifolium</taxon>
    </lineage>
</organism>
<dbReference type="InterPro" id="IPR001810">
    <property type="entry name" value="F-box_dom"/>
</dbReference>